<dbReference type="InterPro" id="IPR040350">
    <property type="entry name" value="TMEM272"/>
</dbReference>
<feature type="transmembrane region" description="Helical" evidence="2">
    <location>
        <begin position="99"/>
        <end position="117"/>
    </location>
</feature>
<evidence type="ECO:0000313" key="4">
    <source>
        <dbReference type="Proteomes" id="UP000410492"/>
    </source>
</evidence>
<organism evidence="3 4">
    <name type="scientific">Callosobruchus maculatus</name>
    <name type="common">Southern cowpea weevil</name>
    <name type="synonym">Pulse bruchid</name>
    <dbReference type="NCBI Taxonomy" id="64391"/>
    <lineage>
        <taxon>Eukaryota</taxon>
        <taxon>Metazoa</taxon>
        <taxon>Ecdysozoa</taxon>
        <taxon>Arthropoda</taxon>
        <taxon>Hexapoda</taxon>
        <taxon>Insecta</taxon>
        <taxon>Pterygota</taxon>
        <taxon>Neoptera</taxon>
        <taxon>Endopterygota</taxon>
        <taxon>Coleoptera</taxon>
        <taxon>Polyphaga</taxon>
        <taxon>Cucujiformia</taxon>
        <taxon>Chrysomeloidea</taxon>
        <taxon>Chrysomelidae</taxon>
        <taxon>Bruchinae</taxon>
        <taxon>Bruchini</taxon>
        <taxon>Callosobruchus</taxon>
    </lineage>
</organism>
<feature type="transmembrane region" description="Helical" evidence="2">
    <location>
        <begin position="75"/>
        <end position="93"/>
    </location>
</feature>
<keyword evidence="2" id="KW-0472">Membrane</keyword>
<accession>A0A653CF00</accession>
<evidence type="ECO:0000256" key="2">
    <source>
        <dbReference type="SAM" id="Phobius"/>
    </source>
</evidence>
<evidence type="ECO:0000256" key="1">
    <source>
        <dbReference type="SAM" id="MobiDB-lite"/>
    </source>
</evidence>
<dbReference type="OrthoDB" id="6157510at2759"/>
<dbReference type="PANTHER" id="PTHR33444">
    <property type="entry name" value="SI:DKEY-19B23.12-RELATED"/>
    <property type="match status" value="1"/>
</dbReference>
<dbReference type="Proteomes" id="UP000410492">
    <property type="component" value="Unassembled WGS sequence"/>
</dbReference>
<keyword evidence="2" id="KW-1133">Transmembrane helix</keyword>
<feature type="transmembrane region" description="Helical" evidence="2">
    <location>
        <begin position="43"/>
        <end position="63"/>
    </location>
</feature>
<dbReference type="EMBL" id="CAACVG010007652">
    <property type="protein sequence ID" value="VEN46448.1"/>
    <property type="molecule type" value="Genomic_DNA"/>
</dbReference>
<dbReference type="PANTHER" id="PTHR33444:SF2">
    <property type="entry name" value="MARVEL DOMAIN-CONTAINING PROTEIN"/>
    <property type="match status" value="1"/>
</dbReference>
<sequence>MVREESAATSSSTNDVEKQELRNLDIDDTNEPLESAKEKPPPGINASVVMLYAMFIAMFTIGWVNLNNCSVNRLIPIYLIVAGFLGGIAKFLTKVDNRFAFNLAMVLVIFDIFWHGVGEKLTRLPRSQKMRGYPLSNSFLIVTLGDSSLWI</sequence>
<keyword evidence="2" id="KW-0812">Transmembrane</keyword>
<proteinExistence type="predicted"/>
<feature type="compositionally biased region" description="Basic and acidic residues" evidence="1">
    <location>
        <begin position="15"/>
        <end position="25"/>
    </location>
</feature>
<evidence type="ECO:0000313" key="3">
    <source>
        <dbReference type="EMBL" id="VEN46448.1"/>
    </source>
</evidence>
<gene>
    <name evidence="3" type="ORF">CALMAC_LOCUS8537</name>
</gene>
<feature type="region of interest" description="Disordered" evidence="1">
    <location>
        <begin position="1"/>
        <end position="41"/>
    </location>
</feature>
<reference evidence="3 4" key="1">
    <citation type="submission" date="2019-01" db="EMBL/GenBank/DDBJ databases">
        <authorList>
            <person name="Sayadi A."/>
        </authorList>
    </citation>
    <scope>NUCLEOTIDE SEQUENCE [LARGE SCALE GENOMIC DNA]</scope>
</reference>
<keyword evidence="4" id="KW-1185">Reference proteome</keyword>
<dbReference type="AlphaFoldDB" id="A0A653CF00"/>
<name>A0A653CF00_CALMS</name>
<protein>
    <submittedName>
        <fullName evidence="3">Uncharacterized protein</fullName>
    </submittedName>
</protein>